<protein>
    <submittedName>
        <fullName evidence="1">YqeG family HAD IIIA-type phosphatase</fullName>
    </submittedName>
</protein>
<organism evidence="1 2">
    <name type="scientific">Culicoidibacter larvae</name>
    <dbReference type="NCBI Taxonomy" id="2579976"/>
    <lineage>
        <taxon>Bacteria</taxon>
        <taxon>Bacillati</taxon>
        <taxon>Bacillota</taxon>
        <taxon>Culicoidibacteria</taxon>
        <taxon>Culicoidibacterales</taxon>
        <taxon>Culicoidibacteraceae</taxon>
        <taxon>Culicoidibacter</taxon>
    </lineage>
</organism>
<dbReference type="InterPro" id="IPR023214">
    <property type="entry name" value="HAD_sf"/>
</dbReference>
<dbReference type="Gene3D" id="3.40.50.1000">
    <property type="entry name" value="HAD superfamily/HAD-like"/>
    <property type="match status" value="1"/>
</dbReference>
<dbReference type="Proteomes" id="UP000306912">
    <property type="component" value="Unassembled WGS sequence"/>
</dbReference>
<accession>A0A5R8QFA2</accession>
<dbReference type="EMBL" id="VBWP01000002">
    <property type="protein sequence ID" value="TLG76652.1"/>
    <property type="molecule type" value="Genomic_DNA"/>
</dbReference>
<keyword evidence="2" id="KW-1185">Reference proteome</keyword>
<dbReference type="GO" id="GO:0008962">
    <property type="term" value="F:phosphatidylglycerophosphatase activity"/>
    <property type="evidence" value="ECO:0007669"/>
    <property type="project" value="InterPro"/>
</dbReference>
<gene>
    <name evidence="1" type="ORF">FEZ08_03290</name>
</gene>
<dbReference type="AlphaFoldDB" id="A0A5R8QFA2"/>
<dbReference type="Pfam" id="PF13242">
    <property type="entry name" value="Hydrolase_like"/>
    <property type="match status" value="1"/>
</dbReference>
<dbReference type="RefSeq" id="WP_138190289.1">
    <property type="nucleotide sequence ID" value="NZ_VBWP01000002.1"/>
</dbReference>
<dbReference type="InParanoid" id="A0A5R8QFA2"/>
<reference evidence="1 2" key="1">
    <citation type="submission" date="2019-05" db="EMBL/GenBank/DDBJ databases">
        <title>Culicoidintestinum kansasii gen. nov., sp. nov. from the gastrointestinal tract of the biting midge, Culicoides sonorensis.</title>
        <authorList>
            <person name="Neupane S."/>
            <person name="Ghosh A."/>
            <person name="Gunther S."/>
            <person name="Martin K."/>
            <person name="Zurek L."/>
        </authorList>
    </citation>
    <scope>NUCLEOTIDE SEQUENCE [LARGE SCALE GENOMIC DNA]</scope>
    <source>
        <strain evidence="1 2">CS-1</strain>
    </source>
</reference>
<dbReference type="NCBIfam" id="TIGR01668">
    <property type="entry name" value="YqeG_hyp_ppase"/>
    <property type="match status" value="1"/>
</dbReference>
<dbReference type="OrthoDB" id="9787572at2"/>
<dbReference type="InterPro" id="IPR036412">
    <property type="entry name" value="HAD-like_sf"/>
</dbReference>
<sequence>MSLVRPYVMVDSILDIEVEWLQEKAVTGLFVDIDNTVFASHDAPNQPIRAEFKAKLGEFVDARISVVLISNNRRERVAAIAGQVGLPYVSFAIKPLPFGFLRAKRKLALPRKHIMHIGDQLLTDVIGAQLCGIRAILVEPLVDKDNIFAKPSRLIERVLGTRKNKRSELDE</sequence>
<name>A0A5R8QFA2_9FIRM</name>
<evidence type="ECO:0000313" key="1">
    <source>
        <dbReference type="EMBL" id="TLG76652.1"/>
    </source>
</evidence>
<comment type="caution">
    <text evidence="1">The sequence shown here is derived from an EMBL/GenBank/DDBJ whole genome shotgun (WGS) entry which is preliminary data.</text>
</comment>
<dbReference type="InterPro" id="IPR010021">
    <property type="entry name" value="PGPP1/Gep4"/>
</dbReference>
<evidence type="ECO:0000313" key="2">
    <source>
        <dbReference type="Proteomes" id="UP000306912"/>
    </source>
</evidence>
<dbReference type="SUPFAM" id="SSF56784">
    <property type="entry name" value="HAD-like"/>
    <property type="match status" value="1"/>
</dbReference>
<proteinExistence type="predicted"/>